<dbReference type="eggNOG" id="ENOG502SQVK">
    <property type="taxonomic scope" value="Eukaryota"/>
</dbReference>
<dbReference type="OMA" id="CDFDSAR"/>
<evidence type="ECO:0000313" key="2">
    <source>
        <dbReference type="EMBL" id="EPS44287.1"/>
    </source>
</evidence>
<comment type="caution">
    <text evidence="2">The sequence shown here is derived from an EMBL/GenBank/DDBJ whole genome shotgun (WGS) entry which is preliminary data.</text>
</comment>
<keyword evidence="3" id="KW-1185">Reference proteome</keyword>
<dbReference type="Proteomes" id="UP000015100">
    <property type="component" value="Unassembled WGS sequence"/>
</dbReference>
<evidence type="ECO:0000259" key="1">
    <source>
        <dbReference type="PROSITE" id="PS50011"/>
    </source>
</evidence>
<proteinExistence type="predicted"/>
<dbReference type="GO" id="GO:0005524">
    <property type="term" value="F:ATP binding"/>
    <property type="evidence" value="ECO:0007669"/>
    <property type="project" value="InterPro"/>
</dbReference>
<feature type="domain" description="Protein kinase" evidence="1">
    <location>
        <begin position="21"/>
        <end position="273"/>
    </location>
</feature>
<dbReference type="SMART" id="SM00220">
    <property type="entry name" value="S_TKc"/>
    <property type="match status" value="1"/>
</dbReference>
<dbReference type="GO" id="GO:0004672">
    <property type="term" value="F:protein kinase activity"/>
    <property type="evidence" value="ECO:0007669"/>
    <property type="project" value="InterPro"/>
</dbReference>
<dbReference type="AlphaFoldDB" id="S8C9A4"/>
<dbReference type="SUPFAM" id="SSF56112">
    <property type="entry name" value="Protein kinase-like (PK-like)"/>
    <property type="match status" value="1"/>
</dbReference>
<reference evidence="2 3" key="1">
    <citation type="journal article" date="2013" name="PLoS Genet.">
        <title>Genomic mechanisms accounting for the adaptation to parasitism in nematode-trapping fungi.</title>
        <authorList>
            <person name="Meerupati T."/>
            <person name="Andersson K.M."/>
            <person name="Friman E."/>
            <person name="Kumar D."/>
            <person name="Tunlid A."/>
            <person name="Ahren D."/>
        </authorList>
    </citation>
    <scope>NUCLEOTIDE SEQUENCE [LARGE SCALE GENOMIC DNA]</scope>
    <source>
        <strain evidence="2 3">CBS 200.50</strain>
    </source>
</reference>
<reference evidence="3" key="2">
    <citation type="submission" date="2013-04" db="EMBL/GenBank/DDBJ databases">
        <title>Genomic mechanisms accounting for the adaptation to parasitism in nematode-trapping fungi.</title>
        <authorList>
            <person name="Ahren D.G."/>
        </authorList>
    </citation>
    <scope>NUCLEOTIDE SEQUENCE [LARGE SCALE GENOMIC DNA]</scope>
    <source>
        <strain evidence="3">CBS 200.50</strain>
    </source>
</reference>
<dbReference type="Pfam" id="PF00069">
    <property type="entry name" value="Pkinase"/>
    <property type="match status" value="1"/>
</dbReference>
<dbReference type="HOGENOM" id="CLU_076634_0_0_1"/>
<accession>S8C9A4</accession>
<dbReference type="InterPro" id="IPR008271">
    <property type="entry name" value="Ser/Thr_kinase_AS"/>
</dbReference>
<evidence type="ECO:0000313" key="3">
    <source>
        <dbReference type="Proteomes" id="UP000015100"/>
    </source>
</evidence>
<gene>
    <name evidence="2" type="ORF">H072_1737</name>
</gene>
<name>S8C9A4_DACHA</name>
<dbReference type="PROSITE" id="PS00108">
    <property type="entry name" value="PROTEIN_KINASE_ST"/>
    <property type="match status" value="1"/>
</dbReference>
<dbReference type="OrthoDB" id="4201751at2759"/>
<dbReference type="EMBL" id="AQGS01000054">
    <property type="protein sequence ID" value="EPS44287.1"/>
    <property type="molecule type" value="Genomic_DNA"/>
</dbReference>
<organism evidence="2 3">
    <name type="scientific">Dactylellina haptotyla (strain CBS 200.50)</name>
    <name type="common">Nematode-trapping fungus</name>
    <name type="synonym">Monacrosporium haptotylum</name>
    <dbReference type="NCBI Taxonomy" id="1284197"/>
    <lineage>
        <taxon>Eukaryota</taxon>
        <taxon>Fungi</taxon>
        <taxon>Dikarya</taxon>
        <taxon>Ascomycota</taxon>
        <taxon>Pezizomycotina</taxon>
        <taxon>Orbiliomycetes</taxon>
        <taxon>Orbiliales</taxon>
        <taxon>Orbiliaceae</taxon>
        <taxon>Dactylellina</taxon>
    </lineage>
</organism>
<sequence length="273" mass="31106">MISSASISAPTTPRPGLGLHDILWEDLYKGGLHGILKEKHRMIHAPGWSDDGIFEYRGMAIKRTTQSREMEMAERAGDCGVKVLGHILRFDMPDGQPRKMGMAMEIATPLVHYIKTILDNPEEKQKIKLEMIAVVERLHTEYNMVHGDIKPLNFVVCKDRGVRLCDWETARPIDESTAIWETLMEEGEISTFTPRYNTKRDNYVPPTPADDMYALAISIWELYTDSVPLSNISDEDELEEFLENGGTVDLTKVEDDETREWIRENLRKGGAKV</sequence>
<protein>
    <recommendedName>
        <fullName evidence="1">Protein kinase domain-containing protein</fullName>
    </recommendedName>
</protein>
<dbReference type="PROSITE" id="PS50011">
    <property type="entry name" value="PROTEIN_KINASE_DOM"/>
    <property type="match status" value="1"/>
</dbReference>
<dbReference type="Gene3D" id="1.10.510.10">
    <property type="entry name" value="Transferase(Phosphotransferase) domain 1"/>
    <property type="match status" value="1"/>
</dbReference>
<dbReference type="STRING" id="1284197.S8C9A4"/>
<dbReference type="InterPro" id="IPR011009">
    <property type="entry name" value="Kinase-like_dom_sf"/>
</dbReference>
<dbReference type="InterPro" id="IPR000719">
    <property type="entry name" value="Prot_kinase_dom"/>
</dbReference>